<gene>
    <name evidence="6" type="ORF">TPA0598_10_02950</name>
</gene>
<keyword evidence="3" id="KW-0046">Antibiotic resistance</keyword>
<keyword evidence="7" id="KW-1185">Reference proteome</keyword>
<accession>A0A0P4RF46</accession>
<evidence type="ECO:0000256" key="2">
    <source>
        <dbReference type="ARBA" id="ARBA00021572"/>
    </source>
</evidence>
<dbReference type="CDD" id="cd08349">
    <property type="entry name" value="BLMA_like"/>
    <property type="match status" value="1"/>
</dbReference>
<dbReference type="InterPro" id="IPR029068">
    <property type="entry name" value="Glyas_Bleomycin-R_OHBP_Dase"/>
</dbReference>
<comment type="similarity">
    <text evidence="1">Belongs to the bleomycin resistance protein family.</text>
</comment>
<evidence type="ECO:0000256" key="4">
    <source>
        <dbReference type="SAM" id="MobiDB-lite"/>
    </source>
</evidence>
<dbReference type="AlphaFoldDB" id="A0A0P4RF46"/>
<dbReference type="PROSITE" id="PS51819">
    <property type="entry name" value="VOC"/>
    <property type="match status" value="1"/>
</dbReference>
<evidence type="ECO:0000313" key="6">
    <source>
        <dbReference type="EMBL" id="GAO12325.1"/>
    </source>
</evidence>
<dbReference type="InterPro" id="IPR037523">
    <property type="entry name" value="VOC_core"/>
</dbReference>
<dbReference type="Gene3D" id="3.10.180.10">
    <property type="entry name" value="2,3-Dihydroxybiphenyl 1,2-Dioxygenase, domain 1"/>
    <property type="match status" value="1"/>
</dbReference>
<dbReference type="Pfam" id="PF19581">
    <property type="entry name" value="Glyoxalase_7"/>
    <property type="match status" value="1"/>
</dbReference>
<organism evidence="6 7">
    <name type="scientific">Streptomyces lydicamycinicus</name>
    <dbReference type="NCBI Taxonomy" id="1546107"/>
    <lineage>
        <taxon>Bacteria</taxon>
        <taxon>Bacillati</taxon>
        <taxon>Actinomycetota</taxon>
        <taxon>Actinomycetes</taxon>
        <taxon>Kitasatosporales</taxon>
        <taxon>Streptomycetaceae</taxon>
        <taxon>Streptomyces</taxon>
    </lineage>
</organism>
<protein>
    <recommendedName>
        <fullName evidence="2">Bleomycin resistance protein</fullName>
    </recommendedName>
</protein>
<dbReference type="EMBL" id="BBNO01000010">
    <property type="protein sequence ID" value="GAO12325.1"/>
    <property type="molecule type" value="Genomic_DNA"/>
</dbReference>
<reference evidence="7" key="1">
    <citation type="submission" date="2014-09" db="EMBL/GenBank/DDBJ databases">
        <title>Whole genome shotgun sequence of Streptomyces sp. NBRC 110027.</title>
        <authorList>
            <person name="Komaki H."/>
            <person name="Ichikawa N."/>
            <person name="Katano-Makiyama Y."/>
            <person name="Hosoyama A."/>
            <person name="Hashimoto M."/>
            <person name="Uohara A."/>
            <person name="Kitahashi Y."/>
            <person name="Ohji S."/>
            <person name="Kimura A."/>
            <person name="Yamazoe A."/>
            <person name="Igarashi Y."/>
            <person name="Fujita N."/>
        </authorList>
    </citation>
    <scope>NUCLEOTIDE SEQUENCE [LARGE SCALE GENOMIC DNA]</scope>
    <source>
        <strain evidence="7">NBRC 110027</strain>
    </source>
</reference>
<name>A0A0P4RF46_9ACTN</name>
<dbReference type="Proteomes" id="UP000048965">
    <property type="component" value="Unassembled WGS sequence"/>
</dbReference>
<dbReference type="InterPro" id="IPR000335">
    <property type="entry name" value="Bleomycin-R"/>
</dbReference>
<comment type="caution">
    <text evidence="6">The sequence shown here is derived from an EMBL/GenBank/DDBJ whole genome shotgun (WGS) entry which is preliminary data.</text>
</comment>
<reference evidence="6 7" key="2">
    <citation type="journal article" date="2015" name="Stand. Genomic Sci.">
        <title>Draft genome sequence of marine-derived Streptomyces sp. TP-A0598, a producer of anti-MRSA antibiotic lydicamycins.</title>
        <authorList>
            <person name="Komaki H."/>
            <person name="Ichikawa N."/>
            <person name="Hosoyama A."/>
            <person name="Fujita N."/>
            <person name="Igarashi Y."/>
        </authorList>
    </citation>
    <scope>NUCLEOTIDE SEQUENCE [LARGE SCALE GENOMIC DNA]</scope>
    <source>
        <strain evidence="6 7">NBRC 110027</strain>
    </source>
</reference>
<sequence>MSLMTIDFRRSVPVFRIFDVTKAHEFYVDYLGCTVDWEHRFAPGMPLYTQVSRGGLVLHLSEHHGDATPGSTLYTELSGVRALHAELAGKNYPYLRPGLEQDEIGTSLTLTDPFGNRLRFNEPDAAAQPSDRAPASGTCG</sequence>
<dbReference type="SUPFAM" id="SSF54593">
    <property type="entry name" value="Glyoxalase/Bleomycin resistance protein/Dihydroxybiphenyl dioxygenase"/>
    <property type="match status" value="1"/>
</dbReference>
<proteinExistence type="inferred from homology"/>
<feature type="domain" description="VOC" evidence="5">
    <location>
        <begin position="9"/>
        <end position="123"/>
    </location>
</feature>
<feature type="region of interest" description="Disordered" evidence="4">
    <location>
        <begin position="121"/>
        <end position="140"/>
    </location>
</feature>
<evidence type="ECO:0000256" key="1">
    <source>
        <dbReference type="ARBA" id="ARBA00011051"/>
    </source>
</evidence>
<evidence type="ECO:0000259" key="5">
    <source>
        <dbReference type="PROSITE" id="PS51819"/>
    </source>
</evidence>
<evidence type="ECO:0000313" key="7">
    <source>
        <dbReference type="Proteomes" id="UP000048965"/>
    </source>
</evidence>
<evidence type="ECO:0000256" key="3">
    <source>
        <dbReference type="ARBA" id="ARBA00023251"/>
    </source>
</evidence>
<dbReference type="GO" id="GO:0046677">
    <property type="term" value="P:response to antibiotic"/>
    <property type="evidence" value="ECO:0007669"/>
    <property type="project" value="UniProtKB-KW"/>
</dbReference>